<protein>
    <submittedName>
        <fullName evidence="2">CAP-Gly domain-containing protein</fullName>
    </submittedName>
</protein>
<evidence type="ECO:0000313" key="1">
    <source>
        <dbReference type="Proteomes" id="UP000887579"/>
    </source>
</evidence>
<name>A0AC34FLF3_9BILA</name>
<organism evidence="1 2">
    <name type="scientific">Panagrolaimus sp. ES5</name>
    <dbReference type="NCBI Taxonomy" id="591445"/>
    <lineage>
        <taxon>Eukaryota</taxon>
        <taxon>Metazoa</taxon>
        <taxon>Ecdysozoa</taxon>
        <taxon>Nematoda</taxon>
        <taxon>Chromadorea</taxon>
        <taxon>Rhabditida</taxon>
        <taxon>Tylenchina</taxon>
        <taxon>Panagrolaimomorpha</taxon>
        <taxon>Panagrolaimoidea</taxon>
        <taxon>Panagrolaimidae</taxon>
        <taxon>Panagrolaimus</taxon>
    </lineage>
</organism>
<dbReference type="WBParaSite" id="ES5_v2.g18130.t1">
    <property type="protein sequence ID" value="ES5_v2.g18130.t1"/>
    <property type="gene ID" value="ES5_v2.g18130"/>
</dbReference>
<evidence type="ECO:0000313" key="2">
    <source>
        <dbReference type="WBParaSite" id="ES5_v2.g18130.t1"/>
    </source>
</evidence>
<dbReference type="Proteomes" id="UP000887579">
    <property type="component" value="Unplaced"/>
</dbReference>
<reference evidence="2" key="1">
    <citation type="submission" date="2022-11" db="UniProtKB">
        <authorList>
            <consortium name="WormBaseParasite"/>
        </authorList>
    </citation>
    <scope>IDENTIFICATION</scope>
</reference>
<sequence length="215" mass="24366">MSSSVALIVKKADGFIYEKKFVETQTLLEFKQKLELITGVLANEMKLQLHDAEDKFIKALENDNGTLADADVKDDMVIVVQNIHGNIPAPQDDVPHYVMSDDKYDQREDSLRKWKESIISNVQPQQEKLESHIVVGNRVIVKMPNKSEEKHGKIEFIGETAFKPDCIWIGVSYDEAVGKNDGSVDGHRYFTTKPNHGAFIRPINVFPEPDEVNEI</sequence>
<accession>A0AC34FLF3</accession>
<proteinExistence type="predicted"/>